<organism evidence="1 2">
    <name type="scientific">Bacillus phage Anath</name>
    <dbReference type="NCBI Taxonomy" id="2108114"/>
    <lineage>
        <taxon>Viruses</taxon>
        <taxon>Duplodnaviria</taxon>
        <taxon>Heunggongvirae</taxon>
        <taxon>Uroviricota</taxon>
        <taxon>Caudoviricetes</taxon>
        <taxon>Ehrlichviridae</taxon>
        <taxon>Anathvirus</taxon>
        <taxon>Anathvirus anath</taxon>
    </lineage>
</organism>
<reference evidence="2" key="1">
    <citation type="submission" date="2018-02" db="EMBL/GenBank/DDBJ databases">
        <authorList>
            <person name="Cohen D.B."/>
            <person name="Kent A.D."/>
        </authorList>
    </citation>
    <scope>NUCLEOTIDE SEQUENCE [LARGE SCALE GENOMIC DNA]</scope>
</reference>
<accession>A0A2P1JUN6</accession>
<sequence>MNGEQFVDVIFGAIDKKKDSPQLFMATVGATDQNTMPLGSKVFLKFDGQTGNSPYSYPILDSAFPLLNDQRVLVARIGGNFLVVGKVKTYT</sequence>
<protein>
    <submittedName>
        <fullName evidence="1">Uncharacterized protein</fullName>
    </submittedName>
</protein>
<dbReference type="EMBL" id="MG983742">
    <property type="protein sequence ID" value="AVO23033.1"/>
    <property type="molecule type" value="Genomic_DNA"/>
</dbReference>
<proteinExistence type="predicted"/>
<name>A0A2P1JUN6_9CAUD</name>
<dbReference type="Proteomes" id="UP000241367">
    <property type="component" value="Segment"/>
</dbReference>
<evidence type="ECO:0000313" key="1">
    <source>
        <dbReference type="EMBL" id="AVO23033.1"/>
    </source>
</evidence>
<keyword evidence="2" id="KW-1185">Reference proteome</keyword>
<evidence type="ECO:0000313" key="2">
    <source>
        <dbReference type="Proteomes" id="UP000241367"/>
    </source>
</evidence>